<dbReference type="Gene3D" id="1.25.40.20">
    <property type="entry name" value="Ankyrin repeat-containing domain"/>
    <property type="match status" value="2"/>
</dbReference>
<dbReference type="InterPro" id="IPR056884">
    <property type="entry name" value="NPHP3-like_N"/>
</dbReference>
<gene>
    <name evidence="5" type="ORF">G7Y89_g10266</name>
</gene>
<feature type="compositionally biased region" description="Basic and acidic residues" evidence="2">
    <location>
        <begin position="1"/>
        <end position="10"/>
    </location>
</feature>
<feature type="region of interest" description="Disordered" evidence="2">
    <location>
        <begin position="1"/>
        <end position="29"/>
    </location>
</feature>
<evidence type="ECO:0000259" key="4">
    <source>
        <dbReference type="Pfam" id="PF24883"/>
    </source>
</evidence>
<protein>
    <recommendedName>
        <fullName evidence="7">Nucleoside phosphorylase domain-containing protein</fullName>
    </recommendedName>
</protein>
<feature type="domain" description="GPI inositol-deacylase winged helix" evidence="3">
    <location>
        <begin position="700"/>
        <end position="778"/>
    </location>
</feature>
<evidence type="ECO:0000256" key="2">
    <source>
        <dbReference type="SAM" id="MobiDB-lite"/>
    </source>
</evidence>
<evidence type="ECO:0000313" key="6">
    <source>
        <dbReference type="Proteomes" id="UP000566819"/>
    </source>
</evidence>
<accession>A0A8H4W1T3</accession>
<keyword evidence="1" id="KW-0677">Repeat</keyword>
<organism evidence="5 6">
    <name type="scientific">Cudoniella acicularis</name>
    <dbReference type="NCBI Taxonomy" id="354080"/>
    <lineage>
        <taxon>Eukaryota</taxon>
        <taxon>Fungi</taxon>
        <taxon>Dikarya</taxon>
        <taxon>Ascomycota</taxon>
        <taxon>Pezizomycotina</taxon>
        <taxon>Leotiomycetes</taxon>
        <taxon>Helotiales</taxon>
        <taxon>Tricladiaceae</taxon>
        <taxon>Cudoniella</taxon>
    </lineage>
</organism>
<proteinExistence type="predicted"/>
<evidence type="ECO:0000259" key="3">
    <source>
        <dbReference type="Pfam" id="PF22939"/>
    </source>
</evidence>
<dbReference type="SMART" id="SM00248">
    <property type="entry name" value="ANK"/>
    <property type="match status" value="6"/>
</dbReference>
<dbReference type="OrthoDB" id="195446at2759"/>
<dbReference type="Proteomes" id="UP000566819">
    <property type="component" value="Unassembled WGS sequence"/>
</dbReference>
<evidence type="ECO:0008006" key="7">
    <source>
        <dbReference type="Google" id="ProtNLM"/>
    </source>
</evidence>
<dbReference type="InterPro" id="IPR053137">
    <property type="entry name" value="NLR-like"/>
</dbReference>
<evidence type="ECO:0000313" key="5">
    <source>
        <dbReference type="EMBL" id="KAF4627884.1"/>
    </source>
</evidence>
<dbReference type="Pfam" id="PF22939">
    <property type="entry name" value="WHD_GPIID"/>
    <property type="match status" value="1"/>
</dbReference>
<dbReference type="GO" id="GO:0009116">
    <property type="term" value="P:nucleoside metabolic process"/>
    <property type="evidence" value="ECO:0007669"/>
    <property type="project" value="InterPro"/>
</dbReference>
<dbReference type="Pfam" id="PF24883">
    <property type="entry name" value="NPHP3_N"/>
    <property type="match status" value="1"/>
</dbReference>
<dbReference type="Pfam" id="PF00023">
    <property type="entry name" value="Ank"/>
    <property type="match status" value="2"/>
</dbReference>
<sequence length="1102" mass="123633">MSKRELDLENNRAAASGAEKERKIGCDDFQPPTVNAPERMLLNDDYTVGWICAISTEYVAAQAFLDERHERPYDVSLNDNNIYTLGTVGKHNVVIAVLPDGEYGITSAASVGRDMLHSFPNVRIGLMVGIGGGAPSRNHDIRLGDLVVSAPREGNSGVFQYDFGKRIQDQSFQPTGLLNQPPILLRAAVNGLKAQYEAEGHRLNEAINSILEKKPRLTKKYKQPDLSSDRLYQSRVTHPLNNEASCAAVCGDDLSILIVRLARTKGEDNPAIHYGLIASANQLMKDALVRDTLAAEKDILCFEMEAAGLINHFPCLVIRGICDYSDTHKNKEWQGYAAMAAAAYANDLLCQIPPNKVKAEKKISELFSSVLDTVSRTEANIEKVRSRLEKEEDLETLNWLTPFDYGSQQSDNLRRRQPGTGQWLLDSEEYQAWLKTSQQTLFCPGIPGAGKTILTSIVVDNLSNRFRNNPTIGIAYLYCNFQRQHEQNIEDLLASLLKQLTQGRSHLPDSVKSLHDKHKGMRTRLLFDEISRALHSVATIYSRVFIVLDALDECQASDSCRSRFLSEIFNLQAKTRVNLFATSRPIPGIEREFKGCLLREILASDKDVSRYLDGHISQLPGFVLSSLELQEEIKIKISTAVKGMHLYLDSLEDKTTPKAIKRTLQQLHNQARGPGEDQKLEALAQAYDHAMERIKCQKPGLRDLAKRVLSWISCAKRPVTTWELQHALAVEVGEPEPDEDNLSQIDDIVSVCAGLVTVDKESHIIRLVHHTTYKYLRTHMFCLDQQRDPAIVDSQQNDIARVNIENYITAICITYLSFDRFGTGSCPTDNEFQARLRLNKFYDYAARNWGYHALAASKEMQQSILDFLSSGAKVSASTQPIMKSRMYVDYNSMTSRQMTAVHVAAYFGLGKGISALIETGYYADIKDSFGRTPLSWAAESGQKVVAKLLIAVNGVDPNAIDQKGLTPLIWAIMMRHKAIVKLLLAYDRVNPNFESEGRTPLIWAMTLKHKTIVKLLLAHERVDPNFENSEGRTPLVLAIAMKHKTIVKLLLAYERVDPNFRSGGQTPLIWAMAMKHKRIVKILLANERLLKTNIGRWGVELF</sequence>
<dbReference type="PANTHER" id="PTHR46082">
    <property type="entry name" value="ATP/GTP-BINDING PROTEIN-RELATED"/>
    <property type="match status" value="1"/>
</dbReference>
<dbReference type="InterPro" id="IPR054471">
    <property type="entry name" value="GPIID_WHD"/>
</dbReference>
<dbReference type="InterPro" id="IPR036770">
    <property type="entry name" value="Ankyrin_rpt-contain_sf"/>
</dbReference>
<keyword evidence="6" id="KW-1185">Reference proteome</keyword>
<name>A0A8H4W1T3_9HELO</name>
<dbReference type="GO" id="GO:0003824">
    <property type="term" value="F:catalytic activity"/>
    <property type="evidence" value="ECO:0007669"/>
    <property type="project" value="InterPro"/>
</dbReference>
<dbReference type="SUPFAM" id="SSF53167">
    <property type="entry name" value="Purine and uridine phosphorylases"/>
    <property type="match status" value="1"/>
</dbReference>
<comment type="caution">
    <text evidence="5">The sequence shown here is derived from an EMBL/GenBank/DDBJ whole genome shotgun (WGS) entry which is preliminary data.</text>
</comment>
<feature type="domain" description="Nephrocystin 3-like N-terminal" evidence="4">
    <location>
        <begin position="419"/>
        <end position="584"/>
    </location>
</feature>
<dbReference type="SUPFAM" id="SSF52540">
    <property type="entry name" value="P-loop containing nucleoside triphosphate hydrolases"/>
    <property type="match status" value="1"/>
</dbReference>
<dbReference type="Gene3D" id="3.40.50.300">
    <property type="entry name" value="P-loop containing nucleotide triphosphate hydrolases"/>
    <property type="match status" value="1"/>
</dbReference>
<dbReference type="EMBL" id="JAAMPI010000895">
    <property type="protein sequence ID" value="KAF4627884.1"/>
    <property type="molecule type" value="Genomic_DNA"/>
</dbReference>
<evidence type="ECO:0000256" key="1">
    <source>
        <dbReference type="ARBA" id="ARBA00022737"/>
    </source>
</evidence>
<dbReference type="SUPFAM" id="SSF48403">
    <property type="entry name" value="Ankyrin repeat"/>
    <property type="match status" value="1"/>
</dbReference>
<dbReference type="PANTHER" id="PTHR46082:SF11">
    <property type="entry name" value="AAA+ ATPASE DOMAIN-CONTAINING PROTEIN-RELATED"/>
    <property type="match status" value="1"/>
</dbReference>
<dbReference type="InterPro" id="IPR035994">
    <property type="entry name" value="Nucleoside_phosphorylase_sf"/>
</dbReference>
<dbReference type="InterPro" id="IPR027417">
    <property type="entry name" value="P-loop_NTPase"/>
</dbReference>
<reference evidence="5 6" key="1">
    <citation type="submission" date="2020-03" db="EMBL/GenBank/DDBJ databases">
        <title>Draft Genome Sequence of Cudoniella acicularis.</title>
        <authorList>
            <person name="Buettner E."/>
            <person name="Kellner H."/>
        </authorList>
    </citation>
    <scope>NUCLEOTIDE SEQUENCE [LARGE SCALE GENOMIC DNA]</scope>
    <source>
        <strain evidence="5 6">DSM 108380</strain>
    </source>
</reference>
<dbReference type="Pfam" id="PF12796">
    <property type="entry name" value="Ank_2"/>
    <property type="match status" value="1"/>
</dbReference>
<dbReference type="AlphaFoldDB" id="A0A8H4W1T3"/>
<dbReference type="InterPro" id="IPR002110">
    <property type="entry name" value="Ankyrin_rpt"/>
</dbReference>
<dbReference type="Gene3D" id="3.40.50.1580">
    <property type="entry name" value="Nucleoside phosphorylase domain"/>
    <property type="match status" value="1"/>
</dbReference>